<dbReference type="InterPro" id="IPR011706">
    <property type="entry name" value="Cu-oxidase_C"/>
</dbReference>
<name>Q69AX8_COPCI</name>
<proteinExistence type="inferred from homology"/>
<evidence type="ECO:0000259" key="10">
    <source>
        <dbReference type="Pfam" id="PF07732"/>
    </source>
</evidence>
<dbReference type="InterPro" id="IPR011707">
    <property type="entry name" value="Cu-oxidase-like_N"/>
</dbReference>
<evidence type="ECO:0000256" key="4">
    <source>
        <dbReference type="ARBA" id="ARBA00023008"/>
    </source>
</evidence>
<evidence type="ECO:0000256" key="2">
    <source>
        <dbReference type="ARBA" id="ARBA00022723"/>
    </source>
</evidence>
<dbReference type="InterPro" id="IPR002355">
    <property type="entry name" value="Cu_oxidase_Cu_BS"/>
</dbReference>
<feature type="domain" description="Plastocyanin-like" evidence="10">
    <location>
        <begin position="30"/>
        <end position="148"/>
    </location>
</feature>
<dbReference type="Pfam" id="PF07732">
    <property type="entry name" value="Cu-oxidase_3"/>
    <property type="match status" value="1"/>
</dbReference>
<protein>
    <submittedName>
        <fullName evidence="11">Laccase 1</fullName>
        <ecNumber evidence="11">1.10.3.2</ecNumber>
    </submittedName>
</protein>
<dbReference type="Pfam" id="PF07731">
    <property type="entry name" value="Cu-oxidase_2"/>
    <property type="match status" value="1"/>
</dbReference>
<dbReference type="AlphaFoldDB" id="Q69AX8"/>
<keyword evidence="4" id="KW-0186">Copper</keyword>
<evidence type="ECO:0000256" key="3">
    <source>
        <dbReference type="ARBA" id="ARBA00023002"/>
    </source>
</evidence>
<dbReference type="InterPro" id="IPR001117">
    <property type="entry name" value="Cu-oxidase_2nd"/>
</dbReference>
<keyword evidence="5" id="KW-1015">Disulfide bond</keyword>
<keyword evidence="7" id="KW-0732">Signal</keyword>
<evidence type="ECO:0000259" key="8">
    <source>
        <dbReference type="Pfam" id="PF00394"/>
    </source>
</evidence>
<dbReference type="Gene3D" id="2.60.40.420">
    <property type="entry name" value="Cupredoxins - blue copper proteins"/>
    <property type="match status" value="3"/>
</dbReference>
<feature type="domain" description="Plastocyanin-like" evidence="8">
    <location>
        <begin position="160"/>
        <end position="305"/>
    </location>
</feature>
<evidence type="ECO:0000256" key="7">
    <source>
        <dbReference type="SAM" id="SignalP"/>
    </source>
</evidence>
<dbReference type="FunFam" id="2.60.40.420:FF:000045">
    <property type="entry name" value="Laccase 2"/>
    <property type="match status" value="1"/>
</dbReference>
<dbReference type="PROSITE" id="PS00080">
    <property type="entry name" value="MULTICOPPER_OXIDASE2"/>
    <property type="match status" value="1"/>
</dbReference>
<dbReference type="InterPro" id="IPR045087">
    <property type="entry name" value="Cu-oxidase_fam"/>
</dbReference>
<dbReference type="SUPFAM" id="SSF49503">
    <property type="entry name" value="Cupredoxins"/>
    <property type="match status" value="3"/>
</dbReference>
<reference evidence="11" key="2">
    <citation type="journal article" date="2006" name="FEBS J.">
        <title>Phylogenetic comparison and classification of laccase and related multicopper oxidase protein sequences.</title>
        <authorList>
            <person name="Hoegger P.J."/>
            <person name="Kilaru S."/>
            <person name="James T.Y."/>
            <person name="Thacker J.R."/>
            <person name="Kues U."/>
        </authorList>
    </citation>
    <scope>NUCLEOTIDE SEQUENCE</scope>
    <source>
        <strain evidence="11">AmutBmut</strain>
    </source>
</reference>
<keyword evidence="6" id="KW-0325">Glycoprotein</keyword>
<accession>Q69AX8</accession>
<organism evidence="11">
    <name type="scientific">Coprinopsis cinerea</name>
    <name type="common">Inky cap fungus</name>
    <name type="synonym">Hormographiella aspergillata</name>
    <dbReference type="NCBI Taxonomy" id="5346"/>
    <lineage>
        <taxon>Eukaryota</taxon>
        <taxon>Fungi</taxon>
        <taxon>Dikarya</taxon>
        <taxon>Basidiomycota</taxon>
        <taxon>Agaricomycotina</taxon>
        <taxon>Agaricomycetes</taxon>
        <taxon>Agaricomycetidae</taxon>
        <taxon>Agaricales</taxon>
        <taxon>Agaricineae</taxon>
        <taxon>Psathyrellaceae</taxon>
        <taxon>Coprinopsis</taxon>
    </lineage>
</organism>
<dbReference type="Pfam" id="PF00394">
    <property type="entry name" value="Cu-oxidase"/>
    <property type="match status" value="1"/>
</dbReference>
<dbReference type="GO" id="GO:0005507">
    <property type="term" value="F:copper ion binding"/>
    <property type="evidence" value="ECO:0007669"/>
    <property type="project" value="InterPro"/>
</dbReference>
<feature type="chain" id="PRO_5004270163" evidence="7">
    <location>
        <begin position="19"/>
        <end position="539"/>
    </location>
</feature>
<keyword evidence="2" id="KW-0479">Metal-binding</keyword>
<evidence type="ECO:0000259" key="9">
    <source>
        <dbReference type="Pfam" id="PF07731"/>
    </source>
</evidence>
<sequence>MFKNLLSFALLAISVANAQIVNSVDTMTLTNANVSPDGFTRAGILVNGVHGPLIRGGKNDNFELNVVNDLDNPTMLRPTSIHWHGLFQRGTNWADGADGVNQCPISPGHAFLYKFTPAGHAGTFWYHSHFGTQYCDGLRGPMVVYDDNDPHAALYDEDDENTIITLADWYHIPAPSIQGAAQPDATLINGKGRYVGGPAAELSIVNVEQGKKYRMRLISLSCDPNWQFSIDGHELTIIEVDGRLTEPHTVDRLQIFTGQRYSFVLDANQPVDNYWIRAQPNKGRNGLAGTFANGVNSAILRYAGAANADPTTSANPNPVQLNEADLHALIDPAAPGIPTPGAADVNLRFQLGFSGGRFTINGTAYESPSVPTLLQIMSGAQSVNDLLPAGSVYELPRNQVVELVVPAGVLGGPHPFHLHGHAFSVVRSAGSSTYNFVNPVKRDVVSLGVTGDEVTIRFVTDNPGPWFFHCHIEFHLMNGLAIVFAEDMANTVDANNPPVEWAQLCEIYDDLPPEATSIQTVVRRAEPTGFSAKFRREGL</sequence>
<keyword evidence="3 11" id="KW-0560">Oxidoreductase</keyword>
<dbReference type="GO" id="GO:0052716">
    <property type="term" value="F:hydroquinone:oxygen oxidoreductase activity"/>
    <property type="evidence" value="ECO:0007669"/>
    <property type="project" value="UniProtKB-EC"/>
</dbReference>
<evidence type="ECO:0000256" key="1">
    <source>
        <dbReference type="ARBA" id="ARBA00010609"/>
    </source>
</evidence>
<dbReference type="VEuPathDB" id="FungiDB:CC2G_008298"/>
<evidence type="ECO:0000256" key="5">
    <source>
        <dbReference type="ARBA" id="ARBA00023157"/>
    </source>
</evidence>
<gene>
    <name evidence="11" type="primary">lcc1</name>
</gene>
<dbReference type="PANTHER" id="PTHR11709">
    <property type="entry name" value="MULTI-COPPER OXIDASE"/>
    <property type="match status" value="1"/>
</dbReference>
<evidence type="ECO:0000313" key="11">
    <source>
        <dbReference type="EMBL" id="AAS38574.1"/>
    </source>
</evidence>
<dbReference type="PANTHER" id="PTHR11709:SF511">
    <property type="entry name" value="LACCASE"/>
    <property type="match status" value="1"/>
</dbReference>
<dbReference type="PROSITE" id="PS00079">
    <property type="entry name" value="MULTICOPPER_OXIDASE1"/>
    <property type="match status" value="2"/>
</dbReference>
<dbReference type="EMBL" id="AY464531">
    <property type="protein sequence ID" value="AAS38574.1"/>
    <property type="molecule type" value="Genomic_DNA"/>
</dbReference>
<reference evidence="11" key="1">
    <citation type="journal article" date="2006" name="Curr. Genet.">
        <title>The laccase multi-gene family in Coprinopsis cinerea has seventeen different members that divide into two distinct subfamilies.</title>
        <authorList>
            <person name="Kilaru S."/>
            <person name="Hoegger P.J."/>
            <person name="Kues U."/>
        </authorList>
    </citation>
    <scope>NUCLEOTIDE SEQUENCE</scope>
    <source>
        <strain evidence="11">AmutBmut</strain>
    </source>
</reference>
<comment type="similarity">
    <text evidence="1">Belongs to the multicopper oxidase family.</text>
</comment>
<dbReference type="CDD" id="cd13903">
    <property type="entry name" value="CuRO_3_Tv-LCC_like"/>
    <property type="match status" value="1"/>
</dbReference>
<dbReference type="SMR" id="Q69AX8"/>
<evidence type="ECO:0000256" key="6">
    <source>
        <dbReference type="ARBA" id="ARBA00023180"/>
    </source>
</evidence>
<dbReference type="EC" id="1.10.3.2" evidence="11"/>
<feature type="signal peptide" evidence="7">
    <location>
        <begin position="1"/>
        <end position="18"/>
    </location>
</feature>
<dbReference type="InterPro" id="IPR008972">
    <property type="entry name" value="Cupredoxin"/>
</dbReference>
<dbReference type="InterPro" id="IPR033138">
    <property type="entry name" value="Cu_oxidase_CS"/>
</dbReference>
<dbReference type="VEuPathDB" id="FungiDB:CC1G_09614"/>
<feature type="domain" description="Plastocyanin-like" evidence="9">
    <location>
        <begin position="367"/>
        <end position="487"/>
    </location>
</feature>